<dbReference type="AlphaFoldDB" id="A0A7J5XL75"/>
<reference evidence="2 3" key="1">
    <citation type="submission" date="2020-03" db="EMBL/GenBank/DDBJ databases">
        <title>Dissostichus mawsoni Genome sequencing and assembly.</title>
        <authorList>
            <person name="Park H."/>
        </authorList>
    </citation>
    <scope>NUCLEOTIDE SEQUENCE [LARGE SCALE GENOMIC DNA]</scope>
    <source>
        <strain evidence="2">DM0001</strain>
        <tissue evidence="2">Muscle</tissue>
    </source>
</reference>
<organism evidence="2 3">
    <name type="scientific">Dissostichus mawsoni</name>
    <name type="common">Antarctic cod</name>
    <dbReference type="NCBI Taxonomy" id="36200"/>
    <lineage>
        <taxon>Eukaryota</taxon>
        <taxon>Metazoa</taxon>
        <taxon>Chordata</taxon>
        <taxon>Craniata</taxon>
        <taxon>Vertebrata</taxon>
        <taxon>Euteleostomi</taxon>
        <taxon>Actinopterygii</taxon>
        <taxon>Neopterygii</taxon>
        <taxon>Teleostei</taxon>
        <taxon>Neoteleostei</taxon>
        <taxon>Acanthomorphata</taxon>
        <taxon>Eupercaria</taxon>
        <taxon>Perciformes</taxon>
        <taxon>Notothenioidei</taxon>
        <taxon>Nototheniidae</taxon>
        <taxon>Dissostichus</taxon>
    </lineage>
</organism>
<dbReference type="EMBL" id="JAAKFY010000022">
    <property type="protein sequence ID" value="KAF3837856.1"/>
    <property type="molecule type" value="Genomic_DNA"/>
</dbReference>
<evidence type="ECO:0000313" key="3">
    <source>
        <dbReference type="Proteomes" id="UP000518266"/>
    </source>
</evidence>
<protein>
    <submittedName>
        <fullName evidence="2">Uncharacterized protein</fullName>
    </submittedName>
</protein>
<evidence type="ECO:0000256" key="1">
    <source>
        <dbReference type="SAM" id="MobiDB-lite"/>
    </source>
</evidence>
<feature type="region of interest" description="Disordered" evidence="1">
    <location>
        <begin position="1"/>
        <end position="20"/>
    </location>
</feature>
<proteinExistence type="predicted"/>
<comment type="caution">
    <text evidence="2">The sequence shown here is derived from an EMBL/GenBank/DDBJ whole genome shotgun (WGS) entry which is preliminary data.</text>
</comment>
<accession>A0A7J5XL75</accession>
<name>A0A7J5XL75_DISMA</name>
<keyword evidence="3" id="KW-1185">Reference proteome</keyword>
<sequence>MVTLHYSTMSGSVPMTHPRCTSASLSHERLDAAGAPVKSRKFMTVEEFRGCIVFYFHANEDQAKPPSIGRMPVTLSLHWEPPHQKIRVRGLSP</sequence>
<evidence type="ECO:0000313" key="2">
    <source>
        <dbReference type="EMBL" id="KAF3837856.1"/>
    </source>
</evidence>
<gene>
    <name evidence="2" type="ORF">F7725_009624</name>
</gene>
<dbReference type="Proteomes" id="UP000518266">
    <property type="component" value="Unassembled WGS sequence"/>
</dbReference>